<gene>
    <name evidence="2" type="ORF">DEAC_c39950</name>
</gene>
<evidence type="ECO:0000259" key="1">
    <source>
        <dbReference type="Pfam" id="PF08924"/>
    </source>
</evidence>
<proteinExistence type="predicted"/>
<keyword evidence="3" id="KW-1185">Reference proteome</keyword>
<evidence type="ECO:0000313" key="2">
    <source>
        <dbReference type="EMBL" id="KLU64001.1"/>
    </source>
</evidence>
<dbReference type="AlphaFoldDB" id="A0A0J1IH63"/>
<evidence type="ECO:0000313" key="3">
    <source>
        <dbReference type="Proteomes" id="UP000036356"/>
    </source>
</evidence>
<name>A0A0J1IH63_9FIRM</name>
<dbReference type="Pfam" id="PF08924">
    <property type="entry name" value="Rv2525c_GlyHyd-like"/>
    <property type="match status" value="1"/>
</dbReference>
<dbReference type="Gene3D" id="3.20.20.80">
    <property type="entry name" value="Glycosidases"/>
    <property type="match status" value="1"/>
</dbReference>
<dbReference type="RefSeq" id="WP_053006527.1">
    <property type="nucleotide sequence ID" value="NZ_LDZY01000018.1"/>
</dbReference>
<accession>A0A0J1IH63</accession>
<feature type="domain" description="Rv2525c-like glycoside hydrolase-like" evidence="1">
    <location>
        <begin position="16"/>
        <end position="183"/>
    </location>
</feature>
<dbReference type="InterPro" id="IPR015020">
    <property type="entry name" value="Rv2525c-like_Glyco_Hydro-like"/>
</dbReference>
<comment type="caution">
    <text evidence="2">The sequence shown here is derived from an EMBL/GenBank/DDBJ whole genome shotgun (WGS) entry which is preliminary data.</text>
</comment>
<dbReference type="EMBL" id="LDZY01000018">
    <property type="protein sequence ID" value="KLU64001.1"/>
    <property type="molecule type" value="Genomic_DNA"/>
</dbReference>
<sequence length="289" mass="30910">MLGIDCGTRLNAATVQALKANGVKAVGRYLGHTLWNGLTVAEVKAIHDGGLLLWLILELSPTQVSYFTYDKGVSDAQFALAEAQALGAPKGACIYFTVDYEAQAGDMAAIKDYLHGVHTVLTGKFLVGVYGSYYVIEAAKGASYPPDRFYQTIAWSYKNVAPNDVYQYTNTSKLAGITVDMDYVNDNAGLWGPDGLYQVVKESEEEMGLDVAVLLNTKDDEWAGTDVAVKNGNCAMFVRPYSNGPAPANAMKAEHLIVVGGATTGHPNETLLSGDDKFGTAAAVKKYLG</sequence>
<protein>
    <recommendedName>
        <fullName evidence="1">Rv2525c-like glycoside hydrolase-like domain-containing protein</fullName>
    </recommendedName>
</protein>
<organism evidence="2 3">
    <name type="scientific">Desulfosporosinus acididurans</name>
    <dbReference type="NCBI Taxonomy" id="476652"/>
    <lineage>
        <taxon>Bacteria</taxon>
        <taxon>Bacillati</taxon>
        <taxon>Bacillota</taxon>
        <taxon>Clostridia</taxon>
        <taxon>Eubacteriales</taxon>
        <taxon>Desulfitobacteriaceae</taxon>
        <taxon>Desulfosporosinus</taxon>
    </lineage>
</organism>
<dbReference type="SUPFAM" id="SSF51445">
    <property type="entry name" value="(Trans)glycosidases"/>
    <property type="match status" value="1"/>
</dbReference>
<reference evidence="2 3" key="1">
    <citation type="submission" date="2015-06" db="EMBL/GenBank/DDBJ databases">
        <title>Draft genome of the moderately acidophilic sulfate reducer Candidatus Desulfosporosinus acididurans strain M1.</title>
        <authorList>
            <person name="Poehlein A."/>
            <person name="Petzsch P."/>
            <person name="Johnson B.D."/>
            <person name="Schloemann M."/>
            <person name="Daniel R."/>
            <person name="Muehling M."/>
        </authorList>
    </citation>
    <scope>NUCLEOTIDE SEQUENCE [LARGE SCALE GENOMIC DNA]</scope>
    <source>
        <strain evidence="2 3">M1</strain>
    </source>
</reference>
<dbReference type="PATRIC" id="fig|476652.3.peg.4234"/>
<dbReference type="STRING" id="476652.DEAC_c39950"/>
<dbReference type="InterPro" id="IPR017853">
    <property type="entry name" value="GH"/>
</dbReference>
<dbReference type="Proteomes" id="UP000036356">
    <property type="component" value="Unassembled WGS sequence"/>
</dbReference>